<keyword evidence="2" id="KW-1185">Reference proteome</keyword>
<protein>
    <submittedName>
        <fullName evidence="1">Uncharacterized protein</fullName>
    </submittedName>
</protein>
<comment type="caution">
    <text evidence="1">The sequence shown here is derived from an EMBL/GenBank/DDBJ whole genome shotgun (WGS) entry which is preliminary data.</text>
</comment>
<dbReference type="EMBL" id="BPLR01010062">
    <property type="protein sequence ID" value="GIY36560.1"/>
    <property type="molecule type" value="Genomic_DNA"/>
</dbReference>
<name>A0AAV4SVP4_CAEEX</name>
<sequence length="98" mass="11089">MVAVLKLLENEDTWRMDKLALLLDLNTVQPACGILKRLAVHQTCYCTTAHFCKHLEPEYTNPLDSGRDTEMAIEEILPLSPSSRIFVEHETCTEVSPC</sequence>
<dbReference type="AlphaFoldDB" id="A0AAV4SVP4"/>
<organism evidence="1 2">
    <name type="scientific">Caerostris extrusa</name>
    <name type="common">Bark spider</name>
    <name type="synonym">Caerostris bankana</name>
    <dbReference type="NCBI Taxonomy" id="172846"/>
    <lineage>
        <taxon>Eukaryota</taxon>
        <taxon>Metazoa</taxon>
        <taxon>Ecdysozoa</taxon>
        <taxon>Arthropoda</taxon>
        <taxon>Chelicerata</taxon>
        <taxon>Arachnida</taxon>
        <taxon>Araneae</taxon>
        <taxon>Araneomorphae</taxon>
        <taxon>Entelegynae</taxon>
        <taxon>Araneoidea</taxon>
        <taxon>Araneidae</taxon>
        <taxon>Caerostris</taxon>
    </lineage>
</organism>
<accession>A0AAV4SVP4</accession>
<proteinExistence type="predicted"/>
<gene>
    <name evidence="1" type="ORF">CEXT_110511</name>
</gene>
<reference evidence="1 2" key="1">
    <citation type="submission" date="2021-06" db="EMBL/GenBank/DDBJ databases">
        <title>Caerostris extrusa draft genome.</title>
        <authorList>
            <person name="Kono N."/>
            <person name="Arakawa K."/>
        </authorList>
    </citation>
    <scope>NUCLEOTIDE SEQUENCE [LARGE SCALE GENOMIC DNA]</scope>
</reference>
<evidence type="ECO:0000313" key="1">
    <source>
        <dbReference type="EMBL" id="GIY36560.1"/>
    </source>
</evidence>
<dbReference type="Proteomes" id="UP001054945">
    <property type="component" value="Unassembled WGS sequence"/>
</dbReference>
<evidence type="ECO:0000313" key="2">
    <source>
        <dbReference type="Proteomes" id="UP001054945"/>
    </source>
</evidence>